<organism evidence="1 2">
    <name type="scientific">Catenuloplanes indicus</name>
    <dbReference type="NCBI Taxonomy" id="137267"/>
    <lineage>
        <taxon>Bacteria</taxon>
        <taxon>Bacillati</taxon>
        <taxon>Actinomycetota</taxon>
        <taxon>Actinomycetes</taxon>
        <taxon>Micromonosporales</taxon>
        <taxon>Micromonosporaceae</taxon>
        <taxon>Catenuloplanes</taxon>
    </lineage>
</organism>
<proteinExistence type="predicted"/>
<dbReference type="EMBL" id="JAUSUZ010000001">
    <property type="protein sequence ID" value="MDQ0367371.1"/>
    <property type="molecule type" value="Genomic_DNA"/>
</dbReference>
<evidence type="ECO:0008006" key="3">
    <source>
        <dbReference type="Google" id="ProtNLM"/>
    </source>
</evidence>
<evidence type="ECO:0000313" key="1">
    <source>
        <dbReference type="EMBL" id="MDQ0367371.1"/>
    </source>
</evidence>
<dbReference type="AlphaFoldDB" id="A0AAE3W0R2"/>
<comment type="caution">
    <text evidence="1">The sequence shown here is derived from an EMBL/GenBank/DDBJ whole genome shotgun (WGS) entry which is preliminary data.</text>
</comment>
<accession>A0AAE3W0R2</accession>
<dbReference type="Pfam" id="PF14029">
    <property type="entry name" value="DUF4244"/>
    <property type="match status" value="1"/>
</dbReference>
<dbReference type="InterPro" id="IPR025338">
    <property type="entry name" value="DUF4244"/>
</dbReference>
<keyword evidence="2" id="KW-1185">Reference proteome</keyword>
<dbReference type="Proteomes" id="UP001240236">
    <property type="component" value="Unassembled WGS sequence"/>
</dbReference>
<reference evidence="1 2" key="1">
    <citation type="submission" date="2023-07" db="EMBL/GenBank/DDBJ databases">
        <title>Sequencing the genomes of 1000 actinobacteria strains.</title>
        <authorList>
            <person name="Klenk H.-P."/>
        </authorList>
    </citation>
    <scope>NUCLEOTIDE SEQUENCE [LARGE SCALE GENOMIC DNA]</scope>
    <source>
        <strain evidence="1 2">DSM 44709</strain>
    </source>
</reference>
<sequence>MINSPLGPIGARIRTLLRRLRGDAGMNTAEYAVGTLAAVAFAAVLLKVLTSPNIQKSLAEIIERALK</sequence>
<protein>
    <recommendedName>
        <fullName evidence="3">DUF4244 domain-containing protein</fullName>
    </recommendedName>
</protein>
<name>A0AAE3W0R2_9ACTN</name>
<evidence type="ECO:0000313" key="2">
    <source>
        <dbReference type="Proteomes" id="UP001240236"/>
    </source>
</evidence>
<gene>
    <name evidence="1" type="ORF">J2S42_004040</name>
</gene>